<evidence type="ECO:0000313" key="8">
    <source>
        <dbReference type="EMBL" id="KAK7403379.1"/>
    </source>
</evidence>
<name>A0ABR1GNH4_9HYPO</name>
<dbReference type="EMBL" id="JAZAVJ010000249">
    <property type="protein sequence ID" value="KAK7403379.1"/>
    <property type="molecule type" value="Genomic_DNA"/>
</dbReference>
<keyword evidence="4 6" id="KW-0472">Membrane</keyword>
<gene>
    <name evidence="8" type="ORF">QQX98_010854</name>
</gene>
<accession>A0ABR1GNH4</accession>
<feature type="transmembrane region" description="Helical" evidence="6">
    <location>
        <begin position="191"/>
        <end position="213"/>
    </location>
</feature>
<keyword evidence="9" id="KW-1185">Reference proteome</keyword>
<dbReference type="SUPFAM" id="SSF81321">
    <property type="entry name" value="Family A G protein-coupled receptor-like"/>
    <property type="match status" value="1"/>
</dbReference>
<sequence length="481" mass="53583">MSSEAEEYLEDHPENYSLSPLPPDYHRGLIAMSIFALISFTLTSTLFLYLSFKLLGWHFRKRSRAKIITKNIPEPGPAFTFEPGAYGPDGATSKVAHDQSLKRIEEAKKRPPNQFLILVFNLIIADMHQGAAFLLSITWLREGGIFLGTPTCFVQGFFDSNGNLSSSLFITAIAVHTYLSVVRGYRPPHRALCAVVIGIWLFVYFLSIIPLLITHNGREVGGYFTRADPWCWINDAYENLQLLTHYIFIFLSLAATCTLYVAIYLSLRRKLTEKGETTCPDHSNINLRHNPTFLVYPVIYVMCTLPLALGRIADMAGAPVPAAYYCFAGSLIASNGSFDCILFATTRYSIVFGPTDDVDVENTGLDTFAFMRTPAGNHSHSVWIEGGRPRCRDSTIVGGWWHQFGGRGCSGGTKQQSHLTPPSQESLRSAPREELAIQMDVVTTLTIEVDESVQPNPRFPDSLRSDTPSLNSGEKYLMRGI</sequence>
<comment type="caution">
    <text evidence="8">The sequence shown here is derived from an EMBL/GenBank/DDBJ whole genome shotgun (WGS) entry which is preliminary data.</text>
</comment>
<feature type="transmembrane region" description="Helical" evidence="6">
    <location>
        <begin position="115"/>
        <end position="140"/>
    </location>
</feature>
<evidence type="ECO:0000256" key="6">
    <source>
        <dbReference type="SAM" id="Phobius"/>
    </source>
</evidence>
<evidence type="ECO:0000256" key="3">
    <source>
        <dbReference type="ARBA" id="ARBA00022989"/>
    </source>
</evidence>
<dbReference type="PANTHER" id="PTHR23112:SF37">
    <property type="entry name" value="G PROTEIN-COUPLED RECEPTOR GPR1"/>
    <property type="match status" value="1"/>
</dbReference>
<keyword evidence="2 6" id="KW-0812">Transmembrane</keyword>
<feature type="transmembrane region" description="Helical" evidence="6">
    <location>
        <begin position="322"/>
        <end position="344"/>
    </location>
</feature>
<protein>
    <recommendedName>
        <fullName evidence="7">G-protein coupled receptors family 1 profile domain-containing protein</fullName>
    </recommendedName>
</protein>
<feature type="transmembrane region" description="Helical" evidence="6">
    <location>
        <begin position="293"/>
        <end position="310"/>
    </location>
</feature>
<dbReference type="Proteomes" id="UP001498476">
    <property type="component" value="Unassembled WGS sequence"/>
</dbReference>
<dbReference type="Gene3D" id="1.20.1070.10">
    <property type="entry name" value="Rhodopsin 7-helix transmembrane proteins"/>
    <property type="match status" value="1"/>
</dbReference>
<dbReference type="CDD" id="cd00637">
    <property type="entry name" value="7tm_classA_rhodopsin-like"/>
    <property type="match status" value="1"/>
</dbReference>
<feature type="transmembrane region" description="Helical" evidence="6">
    <location>
        <begin position="246"/>
        <end position="267"/>
    </location>
</feature>
<evidence type="ECO:0000313" key="9">
    <source>
        <dbReference type="Proteomes" id="UP001498476"/>
    </source>
</evidence>
<proteinExistence type="predicted"/>
<evidence type="ECO:0000259" key="7">
    <source>
        <dbReference type="PROSITE" id="PS50262"/>
    </source>
</evidence>
<feature type="transmembrane region" description="Helical" evidence="6">
    <location>
        <begin position="29"/>
        <end position="52"/>
    </location>
</feature>
<feature type="transmembrane region" description="Helical" evidence="6">
    <location>
        <begin position="160"/>
        <end position="179"/>
    </location>
</feature>
<evidence type="ECO:0000256" key="2">
    <source>
        <dbReference type="ARBA" id="ARBA00022692"/>
    </source>
</evidence>
<dbReference type="PROSITE" id="PS50262">
    <property type="entry name" value="G_PROTEIN_RECEP_F1_2"/>
    <property type="match status" value="1"/>
</dbReference>
<evidence type="ECO:0000256" key="5">
    <source>
        <dbReference type="SAM" id="MobiDB-lite"/>
    </source>
</evidence>
<comment type="subcellular location">
    <subcellularLocation>
        <location evidence="1">Membrane</location>
        <topology evidence="1">Multi-pass membrane protein</topology>
    </subcellularLocation>
</comment>
<feature type="domain" description="G-protein coupled receptors family 1 profile" evidence="7">
    <location>
        <begin position="96"/>
        <end position="343"/>
    </location>
</feature>
<feature type="compositionally biased region" description="Polar residues" evidence="5">
    <location>
        <begin position="412"/>
        <end position="427"/>
    </location>
</feature>
<reference evidence="8 9" key="1">
    <citation type="journal article" date="2025" name="Microbiol. Resour. Announc.">
        <title>Draft genome sequences for Neonectria magnoliae and Neonectria punicea, canker pathogens of Liriodendron tulipifera and Acer saccharum in West Virginia.</title>
        <authorList>
            <person name="Petronek H.M."/>
            <person name="Kasson M.T."/>
            <person name="Metheny A.M."/>
            <person name="Stauder C.M."/>
            <person name="Lovett B."/>
            <person name="Lynch S.C."/>
            <person name="Garnas J.R."/>
            <person name="Kasson L.R."/>
            <person name="Stajich J.E."/>
        </authorList>
    </citation>
    <scope>NUCLEOTIDE SEQUENCE [LARGE SCALE GENOMIC DNA]</scope>
    <source>
        <strain evidence="8 9">NRRL 64653</strain>
    </source>
</reference>
<dbReference type="InterPro" id="IPR000276">
    <property type="entry name" value="GPCR_Rhodpsn"/>
</dbReference>
<feature type="region of interest" description="Disordered" evidence="5">
    <location>
        <begin position="453"/>
        <end position="481"/>
    </location>
</feature>
<organism evidence="8 9">
    <name type="scientific">Neonectria punicea</name>
    <dbReference type="NCBI Taxonomy" id="979145"/>
    <lineage>
        <taxon>Eukaryota</taxon>
        <taxon>Fungi</taxon>
        <taxon>Dikarya</taxon>
        <taxon>Ascomycota</taxon>
        <taxon>Pezizomycotina</taxon>
        <taxon>Sordariomycetes</taxon>
        <taxon>Hypocreomycetidae</taxon>
        <taxon>Hypocreales</taxon>
        <taxon>Nectriaceae</taxon>
        <taxon>Neonectria</taxon>
    </lineage>
</organism>
<dbReference type="InterPro" id="IPR017452">
    <property type="entry name" value="GPCR_Rhodpsn_7TM"/>
</dbReference>
<dbReference type="PANTHER" id="PTHR23112">
    <property type="entry name" value="G PROTEIN-COUPLED RECEPTOR 157-RELATED"/>
    <property type="match status" value="1"/>
</dbReference>
<keyword evidence="3 6" id="KW-1133">Transmembrane helix</keyword>
<dbReference type="Pfam" id="PF00001">
    <property type="entry name" value="7tm_1"/>
    <property type="match status" value="1"/>
</dbReference>
<feature type="region of interest" description="Disordered" evidence="5">
    <location>
        <begin position="411"/>
        <end position="430"/>
    </location>
</feature>
<evidence type="ECO:0000256" key="4">
    <source>
        <dbReference type="ARBA" id="ARBA00023136"/>
    </source>
</evidence>
<evidence type="ECO:0000256" key="1">
    <source>
        <dbReference type="ARBA" id="ARBA00004141"/>
    </source>
</evidence>